<comment type="caution">
    <text evidence="4">The sequence shown here is derived from an EMBL/GenBank/DDBJ whole genome shotgun (WGS) entry which is preliminary data.</text>
</comment>
<keyword evidence="2" id="KW-0472">Membrane</keyword>
<evidence type="ECO:0000313" key="5">
    <source>
        <dbReference type="Proteomes" id="UP000230431"/>
    </source>
</evidence>
<dbReference type="PANTHER" id="PTHR30576">
    <property type="entry name" value="COLANIC BIOSYNTHESIS UDP-GLUCOSE LIPID CARRIER TRANSFERASE"/>
    <property type="match status" value="1"/>
</dbReference>
<name>A0A2H0RHD2_9BACT</name>
<dbReference type="Proteomes" id="UP000230431">
    <property type="component" value="Unassembled WGS sequence"/>
</dbReference>
<feature type="transmembrane region" description="Helical" evidence="2">
    <location>
        <begin position="108"/>
        <end position="127"/>
    </location>
</feature>
<comment type="similarity">
    <text evidence="1">Belongs to the bacterial sugar transferase family.</text>
</comment>
<feature type="transmembrane region" description="Helical" evidence="2">
    <location>
        <begin position="40"/>
        <end position="62"/>
    </location>
</feature>
<evidence type="ECO:0000313" key="4">
    <source>
        <dbReference type="EMBL" id="PIR45972.1"/>
    </source>
</evidence>
<dbReference type="InterPro" id="IPR003362">
    <property type="entry name" value="Bact_transf"/>
</dbReference>
<feature type="transmembrane region" description="Helical" evidence="2">
    <location>
        <begin position="83"/>
        <end position="102"/>
    </location>
</feature>
<dbReference type="EMBL" id="PCYK01000016">
    <property type="protein sequence ID" value="PIR45972.1"/>
    <property type="molecule type" value="Genomic_DNA"/>
</dbReference>
<evidence type="ECO:0000259" key="3">
    <source>
        <dbReference type="Pfam" id="PF02397"/>
    </source>
</evidence>
<proteinExistence type="inferred from homology"/>
<dbReference type="PANTHER" id="PTHR30576:SF0">
    <property type="entry name" value="UNDECAPRENYL-PHOSPHATE N-ACETYLGALACTOSAMINYL 1-PHOSPHATE TRANSFERASE-RELATED"/>
    <property type="match status" value="1"/>
</dbReference>
<keyword evidence="2" id="KW-0812">Transmembrane</keyword>
<feature type="transmembrane region" description="Helical" evidence="2">
    <location>
        <begin position="253"/>
        <end position="276"/>
    </location>
</feature>
<sequence>MKITSKKDVLVLLTGDLILFTVALWLTILFRYLAYPPAEVFSILFKPFALIFVVWILVFYIADLYGKHTSIFRRKLPRVILNAQLVNSILAVVFFYFIPYFGVTPKTLLFIDLLVSFLLIFVWRSFLVPNIHLNLPEKIYFACAGPEVNEIIEEIKNNHRYNISLAGEREIKNLKTSGLTSIVVDLYDPEIDLALKNFYGMIFSGIRFIPLPTLYEELFDREPVLSLKEQWFLENISNRPKPIYDGLKRLMDIFVAGVLGLLSLPVYPVVYLLIYFDDKGTIFSRQERVGKDNRMIELLKFRTMTVANDGGQWGKLGLENKVTRSGRFLRKTRLDELPQLWNVLRGDISLVGPRPEFADPVAFYSQDIPYYNIRHIIKPGLSGWAQIKQEGEPHHGINVNETRRKFSYDLYYIRNRSFWIDLSIGLKTIKILLSRKGV</sequence>
<accession>A0A2H0RHD2</accession>
<feature type="domain" description="Bacterial sugar transferase" evidence="3">
    <location>
        <begin position="248"/>
        <end position="433"/>
    </location>
</feature>
<reference evidence="4 5" key="1">
    <citation type="submission" date="2017-09" db="EMBL/GenBank/DDBJ databases">
        <title>Depth-based differentiation of microbial function through sediment-hosted aquifers and enrichment of novel symbionts in the deep terrestrial subsurface.</title>
        <authorList>
            <person name="Probst A.J."/>
            <person name="Ladd B."/>
            <person name="Jarett J.K."/>
            <person name="Geller-Mcgrath D.E."/>
            <person name="Sieber C.M."/>
            <person name="Emerson J.B."/>
            <person name="Anantharaman K."/>
            <person name="Thomas B.C."/>
            <person name="Malmstrom R."/>
            <person name="Stieglmeier M."/>
            <person name="Klingl A."/>
            <person name="Woyke T."/>
            <person name="Ryan C.M."/>
            <person name="Banfield J.F."/>
        </authorList>
    </citation>
    <scope>NUCLEOTIDE SEQUENCE [LARGE SCALE GENOMIC DNA]</scope>
    <source>
        <strain evidence="4">CG10_big_fil_rev_8_21_14_0_10_49_38</strain>
    </source>
</reference>
<feature type="transmembrane region" description="Helical" evidence="2">
    <location>
        <begin position="9"/>
        <end position="34"/>
    </location>
</feature>
<dbReference type="GO" id="GO:0016780">
    <property type="term" value="F:phosphotransferase activity, for other substituted phosphate groups"/>
    <property type="evidence" value="ECO:0007669"/>
    <property type="project" value="TreeGrafter"/>
</dbReference>
<dbReference type="Pfam" id="PF02397">
    <property type="entry name" value="Bac_transf"/>
    <property type="match status" value="1"/>
</dbReference>
<organism evidence="4 5">
    <name type="scientific">Candidatus Vogelbacteria bacterium CG10_big_fil_rev_8_21_14_0_10_49_38</name>
    <dbReference type="NCBI Taxonomy" id="1975043"/>
    <lineage>
        <taxon>Bacteria</taxon>
        <taxon>Candidatus Vogeliibacteriota</taxon>
    </lineage>
</organism>
<keyword evidence="2" id="KW-1133">Transmembrane helix</keyword>
<evidence type="ECO:0000256" key="2">
    <source>
        <dbReference type="SAM" id="Phobius"/>
    </source>
</evidence>
<protein>
    <recommendedName>
        <fullName evidence="3">Bacterial sugar transferase domain-containing protein</fullName>
    </recommendedName>
</protein>
<evidence type="ECO:0000256" key="1">
    <source>
        <dbReference type="ARBA" id="ARBA00006464"/>
    </source>
</evidence>
<gene>
    <name evidence="4" type="ORF">COV08_02170</name>
</gene>
<dbReference type="AlphaFoldDB" id="A0A2H0RHD2"/>